<keyword evidence="6 7" id="KW-0472">Membrane</keyword>
<proteinExistence type="inferred from homology"/>
<dbReference type="PANTHER" id="PTHR43744:SF6">
    <property type="entry name" value="ABC TRANSPORTER PERMEASE PROTEIN YESQ-RELATED"/>
    <property type="match status" value="1"/>
</dbReference>
<evidence type="ECO:0000259" key="9">
    <source>
        <dbReference type="PROSITE" id="PS50928"/>
    </source>
</evidence>
<comment type="caution">
    <text evidence="10">The sequence shown here is derived from an EMBL/GenBank/DDBJ whole genome shotgun (WGS) entry which is preliminary data.</text>
</comment>
<feature type="transmembrane region" description="Helical" evidence="7">
    <location>
        <begin position="135"/>
        <end position="159"/>
    </location>
</feature>
<accession>A0ABQ7FNH3</accession>
<keyword evidence="11" id="KW-1185">Reference proteome</keyword>
<dbReference type="EMBL" id="WHPN01000100">
    <property type="protein sequence ID" value="KAF4410267.1"/>
    <property type="molecule type" value="Genomic_DNA"/>
</dbReference>
<evidence type="ECO:0000256" key="1">
    <source>
        <dbReference type="ARBA" id="ARBA00004651"/>
    </source>
</evidence>
<dbReference type="CDD" id="cd06261">
    <property type="entry name" value="TM_PBP2"/>
    <property type="match status" value="1"/>
</dbReference>
<evidence type="ECO:0000256" key="7">
    <source>
        <dbReference type="RuleBase" id="RU363032"/>
    </source>
</evidence>
<comment type="subcellular location">
    <subcellularLocation>
        <location evidence="1 7">Cell membrane</location>
        <topology evidence="1 7">Multi-pass membrane protein</topology>
    </subcellularLocation>
</comment>
<dbReference type="InterPro" id="IPR000515">
    <property type="entry name" value="MetI-like"/>
</dbReference>
<evidence type="ECO:0000313" key="10">
    <source>
        <dbReference type="EMBL" id="KAF4410267.1"/>
    </source>
</evidence>
<organism evidence="10 11">
    <name type="scientific">Streptomyces lycii</name>
    <dbReference type="NCBI Taxonomy" id="2654337"/>
    <lineage>
        <taxon>Bacteria</taxon>
        <taxon>Bacillati</taxon>
        <taxon>Actinomycetota</taxon>
        <taxon>Actinomycetes</taxon>
        <taxon>Kitasatosporales</taxon>
        <taxon>Streptomycetaceae</taxon>
        <taxon>Streptomyces</taxon>
    </lineage>
</organism>
<keyword evidence="3" id="KW-1003">Cell membrane</keyword>
<feature type="compositionally biased region" description="Low complexity" evidence="8">
    <location>
        <begin position="1"/>
        <end position="16"/>
    </location>
</feature>
<keyword evidence="4 7" id="KW-0812">Transmembrane</keyword>
<dbReference type="RefSeq" id="WP_156205197.1">
    <property type="nucleotide sequence ID" value="NZ_WHPN01000100.1"/>
</dbReference>
<evidence type="ECO:0000256" key="4">
    <source>
        <dbReference type="ARBA" id="ARBA00022692"/>
    </source>
</evidence>
<evidence type="ECO:0000256" key="3">
    <source>
        <dbReference type="ARBA" id="ARBA00022475"/>
    </source>
</evidence>
<reference evidence="10 11" key="1">
    <citation type="submission" date="2019-10" db="EMBL/GenBank/DDBJ databases">
        <title>Streptomyces tenebrisbrunneis sp.nov., an endogenous actinomycete isolated from of Lycium ruthenicum.</title>
        <authorList>
            <person name="Ma L."/>
        </authorList>
    </citation>
    <scope>NUCLEOTIDE SEQUENCE [LARGE SCALE GENOMIC DNA]</scope>
    <source>
        <strain evidence="10 11">TRM 66187</strain>
    </source>
</reference>
<feature type="region of interest" description="Disordered" evidence="8">
    <location>
        <begin position="1"/>
        <end position="33"/>
    </location>
</feature>
<feature type="transmembrane region" description="Helical" evidence="7">
    <location>
        <begin position="42"/>
        <end position="60"/>
    </location>
</feature>
<gene>
    <name evidence="10" type="ORF">GCU69_04745</name>
</gene>
<evidence type="ECO:0000256" key="2">
    <source>
        <dbReference type="ARBA" id="ARBA00022448"/>
    </source>
</evidence>
<dbReference type="PROSITE" id="PS50928">
    <property type="entry name" value="ABC_TM1"/>
    <property type="match status" value="1"/>
</dbReference>
<feature type="transmembrane region" description="Helical" evidence="7">
    <location>
        <begin position="271"/>
        <end position="291"/>
    </location>
</feature>
<comment type="similarity">
    <text evidence="7">Belongs to the binding-protein-dependent transport system permease family.</text>
</comment>
<dbReference type="Gene3D" id="1.10.3720.10">
    <property type="entry name" value="MetI-like"/>
    <property type="match status" value="1"/>
</dbReference>
<evidence type="ECO:0000256" key="8">
    <source>
        <dbReference type="SAM" id="MobiDB-lite"/>
    </source>
</evidence>
<keyword evidence="2 7" id="KW-0813">Transport</keyword>
<evidence type="ECO:0000256" key="6">
    <source>
        <dbReference type="ARBA" id="ARBA00023136"/>
    </source>
</evidence>
<dbReference type="Pfam" id="PF00528">
    <property type="entry name" value="BPD_transp_1"/>
    <property type="match status" value="1"/>
</dbReference>
<feature type="transmembrane region" description="Helical" evidence="7">
    <location>
        <begin position="171"/>
        <end position="191"/>
    </location>
</feature>
<feature type="transmembrane region" description="Helical" evidence="7">
    <location>
        <begin position="99"/>
        <end position="123"/>
    </location>
</feature>
<dbReference type="Proteomes" id="UP000621266">
    <property type="component" value="Unassembled WGS sequence"/>
</dbReference>
<evidence type="ECO:0000256" key="5">
    <source>
        <dbReference type="ARBA" id="ARBA00022989"/>
    </source>
</evidence>
<protein>
    <submittedName>
        <fullName evidence="10">Carbohydrate ABC transporter permease</fullName>
    </submittedName>
</protein>
<feature type="transmembrane region" description="Helical" evidence="7">
    <location>
        <begin position="212"/>
        <end position="234"/>
    </location>
</feature>
<sequence length="306" mass="33796">MTTETPARARASAGGAAPPPGEPRRPPRPGGRRRAAGLVKHALLTALSLLMIYPLIWLITSSFRPSEVIFRDPALSVEGLSLTNYSDGWTALASPFGVYLLNSAVLVLGTIAGNLFSCSLAAYAFARLRFRGRKLLFAIMLGTIMLPIHVIIVPQYVLFSHLNLLNTFLPLVLPKFLATDAFFVFLMVQFIRGIPRELDEAARIDGAGHPRIFLRVILPLMVPALVTTAIFTFINTWNDFFGQLIYLTREENWTAPLALRTFLDAQTASNYGGMFAMSVISLLPLFLVFLFGQRWLLRGIATTGIK</sequence>
<keyword evidence="5 7" id="KW-1133">Transmembrane helix</keyword>
<dbReference type="SUPFAM" id="SSF161098">
    <property type="entry name" value="MetI-like"/>
    <property type="match status" value="1"/>
</dbReference>
<feature type="domain" description="ABC transmembrane type-1" evidence="9">
    <location>
        <begin position="100"/>
        <end position="292"/>
    </location>
</feature>
<dbReference type="InterPro" id="IPR035906">
    <property type="entry name" value="MetI-like_sf"/>
</dbReference>
<name>A0ABQ7FNH3_9ACTN</name>
<evidence type="ECO:0000313" key="11">
    <source>
        <dbReference type="Proteomes" id="UP000621266"/>
    </source>
</evidence>
<dbReference type="PANTHER" id="PTHR43744">
    <property type="entry name" value="ABC TRANSPORTER PERMEASE PROTEIN MG189-RELATED-RELATED"/>
    <property type="match status" value="1"/>
</dbReference>